<evidence type="ECO:0000313" key="2">
    <source>
        <dbReference type="EMBL" id="GAK44941.1"/>
    </source>
</evidence>
<dbReference type="PANTHER" id="PTHR33164">
    <property type="entry name" value="TRANSCRIPTIONAL REGULATOR, MARR FAMILY"/>
    <property type="match status" value="1"/>
</dbReference>
<dbReference type="AlphaFoldDB" id="A0A081BA73"/>
<dbReference type="InterPro" id="IPR036388">
    <property type="entry name" value="WH-like_DNA-bd_sf"/>
</dbReference>
<protein>
    <submittedName>
        <fullName evidence="2">MarR family transcriptional regulator</fullName>
    </submittedName>
</protein>
<dbReference type="eggNOG" id="COG1846">
    <property type="taxonomic scope" value="Bacteria"/>
</dbReference>
<dbReference type="InterPro" id="IPR039422">
    <property type="entry name" value="MarR/SlyA-like"/>
</dbReference>
<dbReference type="EMBL" id="BBIO01000006">
    <property type="protein sequence ID" value="GAK44941.1"/>
    <property type="molecule type" value="Genomic_DNA"/>
</dbReference>
<dbReference type="GO" id="GO:0006950">
    <property type="term" value="P:response to stress"/>
    <property type="evidence" value="ECO:0007669"/>
    <property type="project" value="TreeGrafter"/>
</dbReference>
<feature type="domain" description="HTH marR-type" evidence="1">
    <location>
        <begin position="1"/>
        <end position="133"/>
    </location>
</feature>
<keyword evidence="3" id="KW-1185">Reference proteome</keyword>
<organism evidence="2 3">
    <name type="scientific">Tepidicaulis marinus</name>
    <dbReference type="NCBI Taxonomy" id="1333998"/>
    <lineage>
        <taxon>Bacteria</taxon>
        <taxon>Pseudomonadati</taxon>
        <taxon>Pseudomonadota</taxon>
        <taxon>Alphaproteobacteria</taxon>
        <taxon>Hyphomicrobiales</taxon>
        <taxon>Parvibaculaceae</taxon>
        <taxon>Tepidicaulis</taxon>
    </lineage>
</organism>
<dbReference type="GO" id="GO:0003700">
    <property type="term" value="F:DNA-binding transcription factor activity"/>
    <property type="evidence" value="ECO:0007669"/>
    <property type="project" value="InterPro"/>
</dbReference>
<gene>
    <name evidence="2" type="ORF">M2A_1440</name>
</gene>
<dbReference type="InterPro" id="IPR036390">
    <property type="entry name" value="WH_DNA-bd_sf"/>
</dbReference>
<reference evidence="2 3" key="1">
    <citation type="submission" date="2014-07" db="EMBL/GenBank/DDBJ databases">
        <title>Tepidicaulis marinum gen. nov., sp. nov., a novel marine bacterium denitrifying nitrate to nitrous oxide strictly under microaerobic conditions.</title>
        <authorList>
            <person name="Takeuchi M."/>
            <person name="Yamagishi T."/>
            <person name="Kamagata Y."/>
            <person name="Oshima K."/>
            <person name="Hattori M."/>
            <person name="Katayama T."/>
            <person name="Hanada S."/>
            <person name="Tamaki H."/>
            <person name="Marumo K."/>
            <person name="Maeda H."/>
            <person name="Nedachi M."/>
            <person name="Iwasaki W."/>
            <person name="Suwa Y."/>
            <person name="Sakata S."/>
        </authorList>
    </citation>
    <scope>NUCLEOTIDE SEQUENCE [LARGE SCALE GENOMIC DNA]</scope>
    <source>
        <strain evidence="2 3">MA2</strain>
    </source>
</reference>
<dbReference type="PANTHER" id="PTHR33164:SF87">
    <property type="entry name" value="MULTIPLE ANTIBIOTIC RESISTANCE PROTEIN MARR"/>
    <property type="match status" value="1"/>
</dbReference>
<dbReference type="Pfam" id="PF12802">
    <property type="entry name" value="MarR_2"/>
    <property type="match status" value="1"/>
</dbReference>
<dbReference type="PROSITE" id="PS50995">
    <property type="entry name" value="HTH_MARR_2"/>
    <property type="match status" value="1"/>
</dbReference>
<dbReference type="Proteomes" id="UP000028702">
    <property type="component" value="Unassembled WGS sequence"/>
</dbReference>
<dbReference type="SMART" id="SM00347">
    <property type="entry name" value="HTH_MARR"/>
    <property type="match status" value="1"/>
</dbReference>
<accession>A0A081BA73</accession>
<dbReference type="STRING" id="1333998.M2A_1440"/>
<comment type="caution">
    <text evidence="2">The sequence shown here is derived from an EMBL/GenBank/DDBJ whole genome shotgun (WGS) entry which is preliminary data.</text>
</comment>
<evidence type="ECO:0000313" key="3">
    <source>
        <dbReference type="Proteomes" id="UP000028702"/>
    </source>
</evidence>
<dbReference type="InterPro" id="IPR000835">
    <property type="entry name" value="HTH_MarR-typ"/>
</dbReference>
<dbReference type="SUPFAM" id="SSF46785">
    <property type="entry name" value="Winged helix' DNA-binding domain"/>
    <property type="match status" value="1"/>
</dbReference>
<evidence type="ECO:0000259" key="1">
    <source>
        <dbReference type="PROSITE" id="PS50995"/>
    </source>
</evidence>
<sequence length="149" mass="16504">MLMALLLARFMWFDGALQESLEARGWGGVRRLESMTMIYVQSGVQRPSALARLIGVTRQSMHTALKELEEKNLIRLVPDPEDKRCKIVEFAPEGAPMREEAASILSGLEKRLEENLGAAALSELRSILNADWGEPGTKAARAKARAGER</sequence>
<name>A0A081BA73_9HYPH</name>
<dbReference type="Gene3D" id="1.10.10.10">
    <property type="entry name" value="Winged helix-like DNA-binding domain superfamily/Winged helix DNA-binding domain"/>
    <property type="match status" value="1"/>
</dbReference>
<proteinExistence type="predicted"/>